<gene>
    <name evidence="1" type="ORF">TKV_c10750</name>
</gene>
<dbReference type="RefSeq" id="WP_049685030.1">
    <property type="nucleotide sequence ID" value="NZ_CP009170.1"/>
</dbReference>
<evidence type="ECO:0000313" key="2">
    <source>
        <dbReference type="Proteomes" id="UP000029669"/>
    </source>
</evidence>
<accession>A0A097AR06</accession>
<dbReference type="EMBL" id="CP009170">
    <property type="protein sequence ID" value="AIS52249.1"/>
    <property type="molecule type" value="Genomic_DNA"/>
</dbReference>
<dbReference type="KEGG" id="tki:TKV_c10750"/>
<dbReference type="eggNOG" id="ENOG50337HB">
    <property type="taxonomic scope" value="Bacteria"/>
</dbReference>
<dbReference type="AlphaFoldDB" id="A0A097AR06"/>
<evidence type="ECO:0000313" key="1">
    <source>
        <dbReference type="EMBL" id="AIS52249.1"/>
    </source>
</evidence>
<dbReference type="Proteomes" id="UP000029669">
    <property type="component" value="Chromosome"/>
</dbReference>
<proteinExistence type="predicted"/>
<organism evidence="1 2">
    <name type="scientific">Thermoanaerobacter kivui</name>
    <name type="common">Acetogenium kivui</name>
    <dbReference type="NCBI Taxonomy" id="2325"/>
    <lineage>
        <taxon>Bacteria</taxon>
        <taxon>Bacillati</taxon>
        <taxon>Bacillota</taxon>
        <taxon>Clostridia</taxon>
        <taxon>Thermoanaerobacterales</taxon>
        <taxon>Thermoanaerobacteraceae</taxon>
        <taxon>Thermoanaerobacter</taxon>
    </lineage>
</organism>
<protein>
    <submittedName>
        <fullName evidence="1">Uncharacterized protein</fullName>
    </submittedName>
</protein>
<keyword evidence="2" id="KW-1185">Reference proteome</keyword>
<name>A0A097AR06_THEKI</name>
<dbReference type="OrthoDB" id="2934253at2"/>
<reference evidence="2" key="1">
    <citation type="journal article" date="2015" name="Genome Announc.">
        <title>Whole-Genome Sequences of 80 Environmental and Clinical Isolates of Burkholderia pseudomallei.</title>
        <authorList>
            <person name="Johnson S.L."/>
            <person name="Baker A.L."/>
            <person name="Chain P.S."/>
            <person name="Currie B.J."/>
            <person name="Daligault H.E."/>
            <person name="Davenport K.W."/>
            <person name="Davis C.B."/>
            <person name="Inglis T.J."/>
            <person name="Kaestli M."/>
            <person name="Koren S."/>
            <person name="Mayo M."/>
            <person name="Merritt A.J."/>
            <person name="Price E.P."/>
            <person name="Sarovich D.S."/>
            <person name="Warner J."/>
            <person name="Rosovitz M.J."/>
        </authorList>
    </citation>
    <scope>NUCLEOTIDE SEQUENCE [LARGE SCALE GENOMIC DNA]</scope>
    <source>
        <strain evidence="2">DSM 2030</strain>
    </source>
</reference>
<dbReference type="HOGENOM" id="CLU_175314_0_0_9"/>
<sequence>MLNYPYGQNSIAPGIIVTPDNGNANLKVPTDTFSIYVNGKYVGEKILIVQGDLGENSVKEYLMNQGFTDFSYTIDGKNIYIDTYEENAKNVINYLKVYLRIR</sequence>
<dbReference type="STRING" id="2325.TKV_c10750"/>